<comment type="caution">
    <text evidence="8">The sequence shown here is derived from an EMBL/GenBank/DDBJ whole genome shotgun (WGS) entry which is preliminary data.</text>
</comment>
<feature type="domain" description="DUF3817" evidence="7">
    <location>
        <begin position="6"/>
        <end position="91"/>
    </location>
</feature>
<evidence type="ECO:0000256" key="1">
    <source>
        <dbReference type="ARBA" id="ARBA00004651"/>
    </source>
</evidence>
<gene>
    <name evidence="8" type="ORF">FN960_05480</name>
</gene>
<comment type="subcellular location">
    <subcellularLocation>
        <location evidence="1">Cell membrane</location>
        <topology evidence="1">Multi-pass membrane protein</topology>
    </subcellularLocation>
</comment>
<evidence type="ECO:0000313" key="9">
    <source>
        <dbReference type="Proteomes" id="UP000318521"/>
    </source>
</evidence>
<keyword evidence="4 6" id="KW-1133">Transmembrane helix</keyword>
<dbReference type="Pfam" id="PF12823">
    <property type="entry name" value="DUF3817"/>
    <property type="match status" value="1"/>
</dbReference>
<evidence type="ECO:0000256" key="5">
    <source>
        <dbReference type="ARBA" id="ARBA00023136"/>
    </source>
</evidence>
<protein>
    <submittedName>
        <fullName evidence="8">DUF3817 domain-containing protein</fullName>
    </submittedName>
</protein>
<dbReference type="RefSeq" id="WP_143847693.1">
    <property type="nucleotide sequence ID" value="NZ_VLXZ01000003.1"/>
</dbReference>
<dbReference type="AlphaFoldDB" id="A0A554A0K0"/>
<keyword evidence="5 6" id="KW-0472">Membrane</keyword>
<evidence type="ECO:0000256" key="6">
    <source>
        <dbReference type="SAM" id="Phobius"/>
    </source>
</evidence>
<dbReference type="GO" id="GO:0005886">
    <property type="term" value="C:plasma membrane"/>
    <property type="evidence" value="ECO:0007669"/>
    <property type="project" value="UniProtKB-SubCell"/>
</dbReference>
<evidence type="ECO:0000256" key="2">
    <source>
        <dbReference type="ARBA" id="ARBA00022475"/>
    </source>
</evidence>
<sequence>MNNPFKQFKVVGYLEGISFLLLLGIAMPLKYIWGMDMAVTIVGAAHGGLFVLYVAAIFYMMIRVRWTLLTALLAFIASIVPFGPFIFDAKVLKHQEAATSFVTK</sequence>
<evidence type="ECO:0000256" key="4">
    <source>
        <dbReference type="ARBA" id="ARBA00022989"/>
    </source>
</evidence>
<keyword evidence="3 6" id="KW-0812">Transmembrane</keyword>
<reference evidence="8 9" key="1">
    <citation type="submission" date="2019-07" db="EMBL/GenBank/DDBJ databases">
        <authorList>
            <person name="Park Y.J."/>
            <person name="Jeong S.E."/>
            <person name="Jung H.S."/>
        </authorList>
    </citation>
    <scope>NUCLEOTIDE SEQUENCE [LARGE SCALE GENOMIC DNA]</scope>
    <source>
        <strain evidence="9">P16(2019)</strain>
    </source>
</reference>
<proteinExistence type="predicted"/>
<dbReference type="InterPro" id="IPR023845">
    <property type="entry name" value="DUF3817_TM"/>
</dbReference>
<name>A0A554A0K0_9BACI</name>
<dbReference type="EMBL" id="VLXZ01000003">
    <property type="protein sequence ID" value="TSB47193.1"/>
    <property type="molecule type" value="Genomic_DNA"/>
</dbReference>
<feature type="transmembrane region" description="Helical" evidence="6">
    <location>
        <begin position="39"/>
        <end position="59"/>
    </location>
</feature>
<dbReference type="PANTHER" id="PTHR40077">
    <property type="entry name" value="MEMBRANE PROTEIN-RELATED"/>
    <property type="match status" value="1"/>
</dbReference>
<evidence type="ECO:0000256" key="3">
    <source>
        <dbReference type="ARBA" id="ARBA00022692"/>
    </source>
</evidence>
<dbReference type="OrthoDB" id="1121311at2"/>
<dbReference type="Proteomes" id="UP000318521">
    <property type="component" value="Unassembled WGS sequence"/>
</dbReference>
<keyword evidence="2" id="KW-1003">Cell membrane</keyword>
<feature type="transmembrane region" description="Helical" evidence="6">
    <location>
        <begin position="66"/>
        <end position="87"/>
    </location>
</feature>
<evidence type="ECO:0000313" key="8">
    <source>
        <dbReference type="EMBL" id="TSB47193.1"/>
    </source>
</evidence>
<accession>A0A554A0K0</accession>
<evidence type="ECO:0000259" key="7">
    <source>
        <dbReference type="Pfam" id="PF12823"/>
    </source>
</evidence>
<feature type="transmembrane region" description="Helical" evidence="6">
    <location>
        <begin position="12"/>
        <end position="33"/>
    </location>
</feature>
<dbReference type="PANTHER" id="PTHR40077:SF1">
    <property type="entry name" value="MEMBRANE PROTEIN"/>
    <property type="match status" value="1"/>
</dbReference>
<dbReference type="NCBIfam" id="TIGR03954">
    <property type="entry name" value="integ_memb_HG"/>
    <property type="match status" value="1"/>
</dbReference>
<keyword evidence="9" id="KW-1185">Reference proteome</keyword>
<organism evidence="8 9">
    <name type="scientific">Alkalicoccobacillus porphyridii</name>
    <dbReference type="NCBI Taxonomy" id="2597270"/>
    <lineage>
        <taxon>Bacteria</taxon>
        <taxon>Bacillati</taxon>
        <taxon>Bacillota</taxon>
        <taxon>Bacilli</taxon>
        <taxon>Bacillales</taxon>
        <taxon>Bacillaceae</taxon>
        <taxon>Alkalicoccobacillus</taxon>
    </lineage>
</organism>